<evidence type="ECO:0000313" key="1">
    <source>
        <dbReference type="EMBL" id="KAG5617788.1"/>
    </source>
</evidence>
<proteinExistence type="predicted"/>
<name>A0A9J6A0V3_SOLCO</name>
<dbReference type="AlphaFoldDB" id="A0A9J6A0V3"/>
<gene>
    <name evidence="1" type="ORF">H5410_017612</name>
</gene>
<reference evidence="1 2" key="1">
    <citation type="submission" date="2020-09" db="EMBL/GenBank/DDBJ databases">
        <title>De no assembly of potato wild relative species, Solanum commersonii.</title>
        <authorList>
            <person name="Cho K."/>
        </authorList>
    </citation>
    <scope>NUCLEOTIDE SEQUENCE [LARGE SCALE GENOMIC DNA]</scope>
    <source>
        <strain evidence="1">LZ3.2</strain>
        <tissue evidence="1">Leaf</tissue>
    </source>
</reference>
<dbReference type="EMBL" id="JACXVP010000003">
    <property type="protein sequence ID" value="KAG5617788.1"/>
    <property type="molecule type" value="Genomic_DNA"/>
</dbReference>
<protein>
    <submittedName>
        <fullName evidence="1">Uncharacterized protein</fullName>
    </submittedName>
</protein>
<evidence type="ECO:0000313" key="2">
    <source>
        <dbReference type="Proteomes" id="UP000824120"/>
    </source>
</evidence>
<sequence length="118" mass="13586">MAVMGIGRPITLAEIRDFRKCVDDNGLQDLKSTGAFYTWNNKQRGEDRTSWQGSKNLSYKGRVQLVNSILMHIHSYWSSIFILPKSVMKDIIAGVQKFYMDWANQYKEIPSNCLGYSL</sequence>
<accession>A0A9J6A0V3</accession>
<comment type="caution">
    <text evidence="1">The sequence shown here is derived from an EMBL/GenBank/DDBJ whole genome shotgun (WGS) entry which is preliminary data.</text>
</comment>
<dbReference type="Proteomes" id="UP000824120">
    <property type="component" value="Chromosome 3"/>
</dbReference>
<dbReference type="OrthoDB" id="1302012at2759"/>
<organism evidence="1 2">
    <name type="scientific">Solanum commersonii</name>
    <name type="common">Commerson's wild potato</name>
    <name type="synonym">Commerson's nightshade</name>
    <dbReference type="NCBI Taxonomy" id="4109"/>
    <lineage>
        <taxon>Eukaryota</taxon>
        <taxon>Viridiplantae</taxon>
        <taxon>Streptophyta</taxon>
        <taxon>Embryophyta</taxon>
        <taxon>Tracheophyta</taxon>
        <taxon>Spermatophyta</taxon>
        <taxon>Magnoliopsida</taxon>
        <taxon>eudicotyledons</taxon>
        <taxon>Gunneridae</taxon>
        <taxon>Pentapetalae</taxon>
        <taxon>asterids</taxon>
        <taxon>lamiids</taxon>
        <taxon>Solanales</taxon>
        <taxon>Solanaceae</taxon>
        <taxon>Solanoideae</taxon>
        <taxon>Solaneae</taxon>
        <taxon>Solanum</taxon>
    </lineage>
</organism>
<keyword evidence="2" id="KW-1185">Reference proteome</keyword>